<dbReference type="InterPro" id="IPR041854">
    <property type="entry name" value="BFD-like_2Fe2S-bd_dom_sf"/>
</dbReference>
<dbReference type="Pfam" id="PF04324">
    <property type="entry name" value="Fer2_BFD"/>
    <property type="match status" value="1"/>
</dbReference>
<feature type="domain" description="BFD-like [2Fe-2S]-binding" evidence="1">
    <location>
        <begin position="26"/>
        <end position="72"/>
    </location>
</feature>
<dbReference type="AlphaFoldDB" id="A0A8J6NXU4"/>
<evidence type="ECO:0000313" key="2">
    <source>
        <dbReference type="EMBL" id="MBC8520121.1"/>
    </source>
</evidence>
<dbReference type="EMBL" id="JACNFK010000034">
    <property type="protein sequence ID" value="MBC8520121.1"/>
    <property type="molecule type" value="Genomic_DNA"/>
</dbReference>
<proteinExistence type="predicted"/>
<dbReference type="Proteomes" id="UP000654401">
    <property type="component" value="Unassembled WGS sequence"/>
</dbReference>
<name>A0A8J6NXU4_9GAMM</name>
<comment type="caution">
    <text evidence="2">The sequence shown here is derived from an EMBL/GenBank/DDBJ whole genome shotgun (WGS) entry which is preliminary data.</text>
</comment>
<accession>A0A8J6NXU4</accession>
<dbReference type="InterPro" id="IPR007419">
    <property type="entry name" value="BFD-like_2Fe2S-bd_dom"/>
</dbReference>
<organism evidence="2 3">
    <name type="scientific">Candidatus Thiopontia autotrophica</name>
    <dbReference type="NCBI Taxonomy" id="2841688"/>
    <lineage>
        <taxon>Bacteria</taxon>
        <taxon>Pseudomonadati</taxon>
        <taxon>Pseudomonadota</taxon>
        <taxon>Gammaproteobacteria</taxon>
        <taxon>Candidatus Thiopontia</taxon>
    </lineage>
</organism>
<evidence type="ECO:0000313" key="3">
    <source>
        <dbReference type="Proteomes" id="UP000654401"/>
    </source>
</evidence>
<protein>
    <submittedName>
        <fullName evidence="2">(2Fe-2S)-binding protein</fullName>
    </submittedName>
</protein>
<dbReference type="Gene3D" id="1.10.10.1100">
    <property type="entry name" value="BFD-like [2Fe-2S]-binding domain"/>
    <property type="match status" value="1"/>
</dbReference>
<sequence length="81" mass="8987">MGNTSITDPLDRLPPILKKDLDRHLCTCNEVIKMDVINAIADGAVSVEAIKEQTYATDGNGCCRHQVERLIEFICIPETET</sequence>
<reference evidence="2 3" key="1">
    <citation type="submission" date="2020-08" db="EMBL/GenBank/DDBJ databases">
        <title>Bridging the membrane lipid divide: bacteria of the FCB group superphylum have the potential to synthesize archaeal ether lipids.</title>
        <authorList>
            <person name="Villanueva L."/>
            <person name="Von Meijenfeldt F.A.B."/>
            <person name="Westbye A.B."/>
            <person name="Yadav S."/>
            <person name="Hopmans E.C."/>
            <person name="Dutilh B.E."/>
            <person name="Sinninghe Damste J.S."/>
        </authorList>
    </citation>
    <scope>NUCLEOTIDE SEQUENCE [LARGE SCALE GENOMIC DNA]</scope>
    <source>
        <strain evidence="2">NIOZ-UU100</strain>
    </source>
</reference>
<gene>
    <name evidence="2" type="ORF">H8D24_06925</name>
</gene>
<evidence type="ECO:0000259" key="1">
    <source>
        <dbReference type="Pfam" id="PF04324"/>
    </source>
</evidence>